<dbReference type="Proteomes" id="UP000186736">
    <property type="component" value="Unassembled WGS sequence"/>
</dbReference>
<evidence type="ECO:0000313" key="1">
    <source>
        <dbReference type="EMBL" id="OLS60518.1"/>
    </source>
</evidence>
<protein>
    <submittedName>
        <fullName evidence="1">Uncharacterized protein</fullName>
    </submittedName>
</protein>
<dbReference type="RefSeq" id="WP_075805332.1">
    <property type="nucleotide sequence ID" value="NZ_MKZO01000046.1"/>
</dbReference>
<dbReference type="InterPro" id="IPR011335">
    <property type="entry name" value="Restrct_endonuc-II-like"/>
</dbReference>
<proteinExistence type="predicted"/>
<dbReference type="Gene3D" id="3.40.1350.10">
    <property type="match status" value="1"/>
</dbReference>
<dbReference type="SUPFAM" id="SSF52980">
    <property type="entry name" value="Restriction endonuclease-like"/>
    <property type="match status" value="1"/>
</dbReference>
<sequence>MTPQQRFEKIVDRQKGFKWGDLYTPSILAVPGEAPRSSRLSRLNSRLLGRTVHTLSRPERLFAQLALYHPNLFDLHEQRMLWPITHSHPLFGHPLIPDLFLPALRGTLEIADEIGLKHYQVDVEGPDGERRNMAFPYVGDLLLYLHGKNGPYALNWTVKDKKEAFGERRSGQAKTPVQQKKDRVKAELRATLEELHYSSAGIRTVQVSLDMLDLMLIQNLGLLFPMHALPLRLEPSLLQDFSSAVMEAVQKGVPPALVAQKYAADWGMRDQFICKIYQDIWHRHLPVSLLDPILIDQPLSTSGPDALSVYASLFEEHSS</sequence>
<gene>
    <name evidence="1" type="ORF">PSEMO_46150</name>
</gene>
<dbReference type="OrthoDB" id="6820978at2"/>
<dbReference type="InterPro" id="IPR011856">
    <property type="entry name" value="tRNA_endonuc-like_dom_sf"/>
</dbReference>
<reference evidence="1 2" key="1">
    <citation type="submission" date="2016-10" db="EMBL/GenBank/DDBJ databases">
        <title>Genome Sequence of Pseudomonas putida GM4FR.</title>
        <authorList>
            <person name="Poehlein A."/>
            <person name="Wemheuer F."/>
            <person name="Hollensteiner J."/>
            <person name="Wemheuer B."/>
        </authorList>
    </citation>
    <scope>NUCLEOTIDE SEQUENCE [LARGE SCALE GENOMIC DNA]</scope>
    <source>
        <strain evidence="1 2">GM4FR</strain>
    </source>
</reference>
<evidence type="ECO:0000313" key="2">
    <source>
        <dbReference type="Proteomes" id="UP000186736"/>
    </source>
</evidence>
<accession>A0A1Q9QZG0</accession>
<name>A0A1Q9QZG0_PSEPU</name>
<dbReference type="EMBL" id="MKZO01000046">
    <property type="protein sequence ID" value="OLS60518.1"/>
    <property type="molecule type" value="Genomic_DNA"/>
</dbReference>
<comment type="caution">
    <text evidence="1">The sequence shown here is derived from an EMBL/GenBank/DDBJ whole genome shotgun (WGS) entry which is preliminary data.</text>
</comment>
<dbReference type="AlphaFoldDB" id="A0A1Q9QZG0"/>
<dbReference type="GO" id="GO:0003676">
    <property type="term" value="F:nucleic acid binding"/>
    <property type="evidence" value="ECO:0007669"/>
    <property type="project" value="InterPro"/>
</dbReference>
<organism evidence="1 2">
    <name type="scientific">Pseudomonas putida</name>
    <name type="common">Arthrobacter siderocapsulatus</name>
    <dbReference type="NCBI Taxonomy" id="303"/>
    <lineage>
        <taxon>Bacteria</taxon>
        <taxon>Pseudomonadati</taxon>
        <taxon>Pseudomonadota</taxon>
        <taxon>Gammaproteobacteria</taxon>
        <taxon>Pseudomonadales</taxon>
        <taxon>Pseudomonadaceae</taxon>
        <taxon>Pseudomonas</taxon>
    </lineage>
</organism>